<accession>A0A0A5G5B2</accession>
<dbReference type="AlphaFoldDB" id="A0A0A5G5B2"/>
<proteinExistence type="predicted"/>
<reference evidence="1 2" key="1">
    <citation type="submission" date="2013-08" db="EMBL/GenBank/DDBJ databases">
        <authorList>
            <person name="Huang J."/>
            <person name="Wang G."/>
        </authorList>
    </citation>
    <scope>NUCLEOTIDE SEQUENCE [LARGE SCALE GENOMIC DNA]</scope>
    <source>
        <strain evidence="1 2">JSM 072002</strain>
    </source>
</reference>
<comment type="caution">
    <text evidence="1">The sequence shown here is derived from an EMBL/GenBank/DDBJ whole genome shotgun (WGS) entry which is preliminary data.</text>
</comment>
<protein>
    <submittedName>
        <fullName evidence="1">Uncharacterized protein</fullName>
    </submittedName>
</protein>
<gene>
    <name evidence="1" type="ORF">N784_16265</name>
</gene>
<organism evidence="1 2">
    <name type="scientific">Pontibacillus litoralis JSM 072002</name>
    <dbReference type="NCBI Taxonomy" id="1385512"/>
    <lineage>
        <taxon>Bacteria</taxon>
        <taxon>Bacillati</taxon>
        <taxon>Bacillota</taxon>
        <taxon>Bacilli</taxon>
        <taxon>Bacillales</taxon>
        <taxon>Bacillaceae</taxon>
        <taxon>Pontibacillus</taxon>
    </lineage>
</organism>
<dbReference type="Proteomes" id="UP000030401">
    <property type="component" value="Unassembled WGS sequence"/>
</dbReference>
<sequence>MEDFFFHARQAEIFELLARQYQQMDGELYYYFYGLYQYHQQQIYFLNQSSNK</sequence>
<evidence type="ECO:0000313" key="1">
    <source>
        <dbReference type="EMBL" id="KGX87244.1"/>
    </source>
</evidence>
<dbReference type="EMBL" id="AVPG01000008">
    <property type="protein sequence ID" value="KGX87244.1"/>
    <property type="molecule type" value="Genomic_DNA"/>
</dbReference>
<name>A0A0A5G5B2_9BACI</name>
<dbReference type="RefSeq" id="WP_156965198.1">
    <property type="nucleotide sequence ID" value="NZ_AVPG01000008.1"/>
</dbReference>
<keyword evidence="2" id="KW-1185">Reference proteome</keyword>
<evidence type="ECO:0000313" key="2">
    <source>
        <dbReference type="Proteomes" id="UP000030401"/>
    </source>
</evidence>